<organism evidence="4">
    <name type="scientific">Compsopogon caeruleus</name>
    <dbReference type="NCBI Taxonomy" id="31354"/>
    <lineage>
        <taxon>Eukaryota</taxon>
        <taxon>Rhodophyta</taxon>
        <taxon>Compsopogonophyceae</taxon>
        <taxon>Compsopogonales</taxon>
        <taxon>Compsopogonaceae</taxon>
        <taxon>Compsopogon</taxon>
    </lineage>
</organism>
<dbReference type="AlphaFoldDB" id="A0A7S1TAY2"/>
<dbReference type="PANTHER" id="PTHR11889:SF31">
    <property type="entry name" value="PROTEIN HEDGEHOG"/>
    <property type="match status" value="1"/>
</dbReference>
<evidence type="ECO:0000256" key="2">
    <source>
        <dbReference type="SAM" id="SignalP"/>
    </source>
</evidence>
<dbReference type="GO" id="GO:0016540">
    <property type="term" value="P:protein autoprocessing"/>
    <property type="evidence" value="ECO:0007669"/>
    <property type="project" value="InterPro"/>
</dbReference>
<protein>
    <recommendedName>
        <fullName evidence="3">Hint domain-containing protein</fullName>
    </recommendedName>
</protein>
<feature type="chain" id="PRO_5030924462" description="Hint domain-containing protein" evidence="2">
    <location>
        <begin position="24"/>
        <end position="347"/>
    </location>
</feature>
<keyword evidence="2" id="KW-0732">Signal</keyword>
<accession>A0A7S1TAY2</accession>
<dbReference type="SUPFAM" id="SSF51294">
    <property type="entry name" value="Hedgehog/intein (Hint) domain"/>
    <property type="match status" value="1"/>
</dbReference>
<sequence length="347" mass="36037">MTMSGVVLQIIFVGLAGASIAAAQNITLDTAPPTGPGPAGVPMVSQDCKNAATGDCDTASGAPANLNACVNNAIEGNFAGASSCCDAYEFILSCVAAIDVCEDEFFTIAQGWAAKGRCTTPSPSPTATPSETPVPETPLSGTPMPTLPTTLSKTPIPTSSIITNSSSSTCFPKGSLVSFPSGEHAPIETLNIGDRILVGTGVYSEVFFFSHRDPNQISDFMSIHAQGESGTKTLTLSPSHLIFVNGTLKAARLALVGDFVASSSGAPLKIICVETVRQEGLYNPHTSTGILVVNGIRTSCFTEAVEPKLAHALLRPLELAYRLGLRLPRFLDKSAPTAMLSLVSSKF</sequence>
<dbReference type="EMBL" id="HBGH01005790">
    <property type="protein sequence ID" value="CAD9231060.1"/>
    <property type="molecule type" value="Transcribed_RNA"/>
</dbReference>
<feature type="signal peptide" evidence="2">
    <location>
        <begin position="1"/>
        <end position="23"/>
    </location>
</feature>
<dbReference type="InterPro" id="IPR003587">
    <property type="entry name" value="Hint_dom_N"/>
</dbReference>
<dbReference type="InterPro" id="IPR001767">
    <property type="entry name" value="Hedgehog_Hint"/>
</dbReference>
<name>A0A7S1TAY2_9RHOD</name>
<evidence type="ECO:0000259" key="3">
    <source>
        <dbReference type="SMART" id="SM00306"/>
    </source>
</evidence>
<gene>
    <name evidence="4" type="ORF">CCAE0312_LOCUS3115</name>
</gene>
<dbReference type="Pfam" id="PF01079">
    <property type="entry name" value="Hint"/>
    <property type="match status" value="1"/>
</dbReference>
<reference evidence="4" key="1">
    <citation type="submission" date="2021-01" db="EMBL/GenBank/DDBJ databases">
        <authorList>
            <person name="Corre E."/>
            <person name="Pelletier E."/>
            <person name="Niang G."/>
            <person name="Scheremetjew M."/>
            <person name="Finn R."/>
            <person name="Kale V."/>
            <person name="Holt S."/>
            <person name="Cochrane G."/>
            <person name="Meng A."/>
            <person name="Brown T."/>
            <person name="Cohen L."/>
        </authorList>
    </citation>
    <scope>NUCLEOTIDE SEQUENCE</scope>
    <source>
        <strain evidence="4">SAG 36.94</strain>
    </source>
</reference>
<dbReference type="InterPro" id="IPR036844">
    <property type="entry name" value="Hint_dom_sf"/>
</dbReference>
<evidence type="ECO:0000256" key="1">
    <source>
        <dbReference type="SAM" id="MobiDB-lite"/>
    </source>
</evidence>
<dbReference type="InterPro" id="IPR050387">
    <property type="entry name" value="Hedgehog_Signaling"/>
</dbReference>
<dbReference type="Gene3D" id="2.170.16.10">
    <property type="entry name" value="Hedgehog/Intein (Hint) domain"/>
    <property type="match status" value="1"/>
</dbReference>
<feature type="compositionally biased region" description="Low complexity" evidence="1">
    <location>
        <begin position="119"/>
        <end position="155"/>
    </location>
</feature>
<feature type="domain" description="Hint" evidence="3">
    <location>
        <begin position="168"/>
        <end position="264"/>
    </location>
</feature>
<dbReference type="PANTHER" id="PTHR11889">
    <property type="entry name" value="HEDGEHOG"/>
    <property type="match status" value="1"/>
</dbReference>
<dbReference type="CDD" id="cd00081">
    <property type="entry name" value="Hint"/>
    <property type="match status" value="1"/>
</dbReference>
<feature type="region of interest" description="Disordered" evidence="1">
    <location>
        <begin position="117"/>
        <end position="155"/>
    </location>
</feature>
<evidence type="ECO:0000313" key="4">
    <source>
        <dbReference type="EMBL" id="CAD9231060.1"/>
    </source>
</evidence>
<proteinExistence type="predicted"/>
<dbReference type="SMART" id="SM00306">
    <property type="entry name" value="HintN"/>
    <property type="match status" value="1"/>
</dbReference>